<keyword evidence="2" id="KW-0255">Endonuclease</keyword>
<evidence type="ECO:0000259" key="1">
    <source>
        <dbReference type="Pfam" id="PF03372"/>
    </source>
</evidence>
<dbReference type="InterPro" id="IPR005135">
    <property type="entry name" value="Endo/exonuclease/phosphatase"/>
</dbReference>
<reference evidence="3" key="1">
    <citation type="journal article" date="2019" name="Int. J. Syst. Evol. Microbiol.">
        <title>The Global Catalogue of Microorganisms (GCM) 10K type strain sequencing project: providing services to taxonomists for standard genome sequencing and annotation.</title>
        <authorList>
            <consortium name="The Broad Institute Genomics Platform"/>
            <consortium name="The Broad Institute Genome Sequencing Center for Infectious Disease"/>
            <person name="Wu L."/>
            <person name="Ma J."/>
        </authorList>
    </citation>
    <scope>NUCLEOTIDE SEQUENCE [LARGE SCALE GENOMIC DNA]</scope>
    <source>
        <strain evidence="3">JCM 32226</strain>
    </source>
</reference>
<protein>
    <submittedName>
        <fullName evidence="2">Endonuclease/exonuclease/phosphatase family protein</fullName>
    </submittedName>
</protein>
<keyword evidence="3" id="KW-1185">Reference proteome</keyword>
<dbReference type="Pfam" id="PF03372">
    <property type="entry name" value="Exo_endo_phos"/>
    <property type="match status" value="1"/>
</dbReference>
<dbReference type="EMBL" id="BAABFC010000004">
    <property type="protein sequence ID" value="GAA4495168.1"/>
    <property type="molecule type" value="Genomic_DNA"/>
</dbReference>
<dbReference type="GO" id="GO:0004519">
    <property type="term" value="F:endonuclease activity"/>
    <property type="evidence" value="ECO:0007669"/>
    <property type="project" value="UniProtKB-KW"/>
</dbReference>
<keyword evidence="2" id="KW-0378">Hydrolase</keyword>
<dbReference type="SUPFAM" id="SSF56219">
    <property type="entry name" value="DNase I-like"/>
    <property type="match status" value="1"/>
</dbReference>
<accession>A0ABP8PYE1</accession>
<sequence length="374" mass="40982">MPLRVASFNISLSRPKAGQLLADLHAGAPQIRRVAAMVRRVRPDLLLLNEFDHNGEAEALDHFCQHYLAVSDEQGGPLLYPYRYRVPCNTGQLAPVDLDGDGRLSLPGDGLGFGDFPGQYAMVLLSRYPLLEARVRSFAHLPWASIPGARLPDAEPGSGLADYYSPAARALLPLSSKNHLDLPVQVGERVLHLLLSHPTPPVFDGAERRNWLRNADEIRLWQHYLDDAPWLVDDQGGRGGLAAGASFVLLGDLNNDPAAGEGNKAAILGLLRHPRLNAAAALGAQVPKSRGALHYAKQQHPIWRVGEPATWTHILPLRLDYVLPSADLAVLDGGVFWPAPDEPGWEWIADARGRQRGSRSSDHRLVWLDLAWGD</sequence>
<proteinExistence type="predicted"/>
<name>A0ABP8PYE1_9GAMM</name>
<dbReference type="Proteomes" id="UP001501321">
    <property type="component" value="Unassembled WGS sequence"/>
</dbReference>
<dbReference type="RefSeq" id="WP_345010297.1">
    <property type="nucleotide sequence ID" value="NZ_BAABFC010000004.1"/>
</dbReference>
<evidence type="ECO:0000313" key="2">
    <source>
        <dbReference type="EMBL" id="GAA4495168.1"/>
    </source>
</evidence>
<dbReference type="Gene3D" id="3.60.10.10">
    <property type="entry name" value="Endonuclease/exonuclease/phosphatase"/>
    <property type="match status" value="1"/>
</dbReference>
<evidence type="ECO:0000313" key="3">
    <source>
        <dbReference type="Proteomes" id="UP001501321"/>
    </source>
</evidence>
<feature type="domain" description="Endonuclease/exonuclease/phosphatase" evidence="1">
    <location>
        <begin position="6"/>
        <end position="363"/>
    </location>
</feature>
<keyword evidence="2" id="KW-0540">Nuclease</keyword>
<dbReference type="InterPro" id="IPR036691">
    <property type="entry name" value="Endo/exonu/phosph_ase_sf"/>
</dbReference>
<gene>
    <name evidence="2" type="ORF">GCM10023095_08020</name>
</gene>
<comment type="caution">
    <text evidence="2">The sequence shown here is derived from an EMBL/GenBank/DDBJ whole genome shotgun (WGS) entry which is preliminary data.</text>
</comment>
<organism evidence="2 3">
    <name type="scientific">Pseudaeromonas paramecii</name>
    <dbReference type="NCBI Taxonomy" id="2138166"/>
    <lineage>
        <taxon>Bacteria</taxon>
        <taxon>Pseudomonadati</taxon>
        <taxon>Pseudomonadota</taxon>
        <taxon>Gammaproteobacteria</taxon>
        <taxon>Aeromonadales</taxon>
        <taxon>Aeromonadaceae</taxon>
        <taxon>Pseudaeromonas</taxon>
    </lineage>
</organism>